<protein>
    <submittedName>
        <fullName evidence="2">Alpha/beta fold hydrolase</fullName>
    </submittedName>
</protein>
<dbReference type="Gene3D" id="3.40.50.1820">
    <property type="entry name" value="alpha/beta hydrolase"/>
    <property type="match status" value="1"/>
</dbReference>
<keyword evidence="3" id="KW-1185">Reference proteome</keyword>
<name>A0ABW3VPR9_9PSEU</name>
<dbReference type="Pfam" id="PF12697">
    <property type="entry name" value="Abhydrolase_6"/>
    <property type="match status" value="1"/>
</dbReference>
<dbReference type="PANTHER" id="PTHR37017:SF11">
    <property type="entry name" value="ESTERASE_LIPASE_THIOESTERASE DOMAIN-CONTAINING PROTEIN"/>
    <property type="match status" value="1"/>
</dbReference>
<dbReference type="InterPro" id="IPR052897">
    <property type="entry name" value="Sec-Metab_Biosynth_Hydrolase"/>
</dbReference>
<dbReference type="RefSeq" id="WP_346089753.1">
    <property type="nucleotide sequence ID" value="NZ_BAABKS010000002.1"/>
</dbReference>
<dbReference type="SUPFAM" id="SSF53474">
    <property type="entry name" value="alpha/beta-Hydrolases"/>
    <property type="match status" value="1"/>
</dbReference>
<dbReference type="Proteomes" id="UP001597182">
    <property type="component" value="Unassembled WGS sequence"/>
</dbReference>
<evidence type="ECO:0000313" key="3">
    <source>
        <dbReference type="Proteomes" id="UP001597182"/>
    </source>
</evidence>
<evidence type="ECO:0000259" key="1">
    <source>
        <dbReference type="Pfam" id="PF12697"/>
    </source>
</evidence>
<proteinExistence type="predicted"/>
<sequence length="167" mass="17056">MTSYVLVHGGFVGGWYWDDVAGLLEKAGHQVDVVEQLPSAGRDPAALGGLAEDVAVVRRHVESAGEPVVLVGHSYAGMLLTELADHPDVAHSVYLAAAWPARGQSMVDLFGGELPSCPGAVGRGGRPRGTAGVVAPADGVDARRAGGCTGANPLSRGALVREVRCGP</sequence>
<comment type="caution">
    <text evidence="2">The sequence shown here is derived from an EMBL/GenBank/DDBJ whole genome shotgun (WGS) entry which is preliminary data.</text>
</comment>
<gene>
    <name evidence="2" type="ORF">ACFQ34_26075</name>
</gene>
<dbReference type="InterPro" id="IPR029058">
    <property type="entry name" value="AB_hydrolase_fold"/>
</dbReference>
<dbReference type="EMBL" id="JBHTMB010000241">
    <property type="protein sequence ID" value="MFD1236770.1"/>
    <property type="molecule type" value="Genomic_DNA"/>
</dbReference>
<reference evidence="3" key="1">
    <citation type="journal article" date="2019" name="Int. J. Syst. Evol. Microbiol.">
        <title>The Global Catalogue of Microorganisms (GCM) 10K type strain sequencing project: providing services to taxonomists for standard genome sequencing and annotation.</title>
        <authorList>
            <consortium name="The Broad Institute Genomics Platform"/>
            <consortium name="The Broad Institute Genome Sequencing Center for Infectious Disease"/>
            <person name="Wu L."/>
            <person name="Ma J."/>
        </authorList>
    </citation>
    <scope>NUCLEOTIDE SEQUENCE [LARGE SCALE GENOMIC DNA]</scope>
    <source>
        <strain evidence="3">CCUG 49018</strain>
    </source>
</reference>
<accession>A0ABW3VPR9</accession>
<dbReference type="InterPro" id="IPR000073">
    <property type="entry name" value="AB_hydrolase_1"/>
</dbReference>
<organism evidence="2 3">
    <name type="scientific">Pseudonocardia benzenivorans</name>
    <dbReference type="NCBI Taxonomy" id="228005"/>
    <lineage>
        <taxon>Bacteria</taxon>
        <taxon>Bacillati</taxon>
        <taxon>Actinomycetota</taxon>
        <taxon>Actinomycetes</taxon>
        <taxon>Pseudonocardiales</taxon>
        <taxon>Pseudonocardiaceae</taxon>
        <taxon>Pseudonocardia</taxon>
    </lineage>
</organism>
<dbReference type="PANTHER" id="PTHR37017">
    <property type="entry name" value="AB HYDROLASE-1 DOMAIN-CONTAINING PROTEIN-RELATED"/>
    <property type="match status" value="1"/>
</dbReference>
<keyword evidence="2" id="KW-0378">Hydrolase</keyword>
<feature type="domain" description="AB hydrolase-1" evidence="1">
    <location>
        <begin position="5"/>
        <end position="111"/>
    </location>
</feature>
<dbReference type="GO" id="GO:0016787">
    <property type="term" value="F:hydrolase activity"/>
    <property type="evidence" value="ECO:0007669"/>
    <property type="project" value="UniProtKB-KW"/>
</dbReference>
<evidence type="ECO:0000313" key="2">
    <source>
        <dbReference type="EMBL" id="MFD1236770.1"/>
    </source>
</evidence>